<evidence type="ECO:0000313" key="3">
    <source>
        <dbReference type="Proteomes" id="UP000243515"/>
    </source>
</evidence>
<evidence type="ECO:0000256" key="1">
    <source>
        <dbReference type="SAM" id="MobiDB-lite"/>
    </source>
</evidence>
<name>A0A232M3C3_9EURO</name>
<sequence>MFGENGIFGFFKSSKEQSAPGATWNPDSLTIEQPRSPAAPTTERTVSEQP</sequence>
<keyword evidence="3" id="KW-1185">Reference proteome</keyword>
<comment type="caution">
    <text evidence="2">The sequence shown here is derived from an EMBL/GenBank/DDBJ whole genome shotgun (WGS) entry which is preliminary data.</text>
</comment>
<proteinExistence type="predicted"/>
<gene>
    <name evidence="2" type="ORF">Egran_01329</name>
</gene>
<dbReference type="EMBL" id="NPHW01002700">
    <property type="protein sequence ID" value="OXV10910.1"/>
    <property type="molecule type" value="Genomic_DNA"/>
</dbReference>
<dbReference type="OrthoDB" id="4153865at2759"/>
<feature type="non-terminal residue" evidence="2">
    <location>
        <position position="50"/>
    </location>
</feature>
<organism evidence="2 3">
    <name type="scientific">Elaphomyces granulatus</name>
    <dbReference type="NCBI Taxonomy" id="519963"/>
    <lineage>
        <taxon>Eukaryota</taxon>
        <taxon>Fungi</taxon>
        <taxon>Dikarya</taxon>
        <taxon>Ascomycota</taxon>
        <taxon>Pezizomycotina</taxon>
        <taxon>Eurotiomycetes</taxon>
        <taxon>Eurotiomycetidae</taxon>
        <taxon>Eurotiales</taxon>
        <taxon>Elaphomycetaceae</taxon>
        <taxon>Elaphomyces</taxon>
    </lineage>
</organism>
<dbReference type="AlphaFoldDB" id="A0A232M3C3"/>
<dbReference type="Proteomes" id="UP000243515">
    <property type="component" value="Unassembled WGS sequence"/>
</dbReference>
<feature type="region of interest" description="Disordered" evidence="1">
    <location>
        <begin position="1"/>
        <end position="50"/>
    </location>
</feature>
<evidence type="ECO:0000313" key="2">
    <source>
        <dbReference type="EMBL" id="OXV10910.1"/>
    </source>
</evidence>
<reference evidence="2 3" key="1">
    <citation type="journal article" date="2015" name="Environ. Microbiol.">
        <title>Metagenome sequence of Elaphomyces granulatus from sporocarp tissue reveals Ascomycota ectomycorrhizal fingerprints of genome expansion and a Proteobacteria-rich microbiome.</title>
        <authorList>
            <person name="Quandt C.A."/>
            <person name="Kohler A."/>
            <person name="Hesse C.N."/>
            <person name="Sharpton T.J."/>
            <person name="Martin F."/>
            <person name="Spatafora J.W."/>
        </authorList>
    </citation>
    <scope>NUCLEOTIDE SEQUENCE [LARGE SCALE GENOMIC DNA]</scope>
    <source>
        <strain evidence="2 3">OSC145934</strain>
    </source>
</reference>
<accession>A0A232M3C3</accession>
<protein>
    <submittedName>
        <fullName evidence="2">Uncharacterized protein</fullName>
    </submittedName>
</protein>